<organism evidence="1 2">
    <name type="scientific">Ligilactobacillus salivarius</name>
    <dbReference type="NCBI Taxonomy" id="1624"/>
    <lineage>
        <taxon>Bacteria</taxon>
        <taxon>Bacillati</taxon>
        <taxon>Bacillota</taxon>
        <taxon>Bacilli</taxon>
        <taxon>Lactobacillales</taxon>
        <taxon>Lactobacillaceae</taxon>
        <taxon>Ligilactobacillus</taxon>
    </lineage>
</organism>
<name>A0A1V9QD38_9LACO</name>
<dbReference type="Proteomes" id="UP000192638">
    <property type="component" value="Unassembled WGS sequence"/>
</dbReference>
<protein>
    <recommendedName>
        <fullName evidence="3">N-acetylmuramoyl-L-alanine amidase</fullName>
    </recommendedName>
</protein>
<proteinExistence type="predicted"/>
<accession>A0A1V9QD38</accession>
<evidence type="ECO:0000313" key="2">
    <source>
        <dbReference type="Proteomes" id="UP000192638"/>
    </source>
</evidence>
<dbReference type="Gene3D" id="2.10.270.10">
    <property type="entry name" value="Cholin Binding"/>
    <property type="match status" value="1"/>
</dbReference>
<comment type="caution">
    <text evidence="1">The sequence shown here is derived from an EMBL/GenBank/DDBJ whole genome shotgun (WGS) entry which is preliminary data.</text>
</comment>
<reference evidence="1 2" key="1">
    <citation type="submission" date="2017-03" db="EMBL/GenBank/DDBJ databases">
        <title>Phylogenomics and comparative genomics of Lactobacillus salivarius, a mammalian gut commensal.</title>
        <authorList>
            <person name="Harris H.M."/>
        </authorList>
    </citation>
    <scope>NUCLEOTIDE SEQUENCE [LARGE SCALE GENOMIC DNA]</scope>
    <source>
        <strain evidence="1 2">LMG 14477</strain>
    </source>
</reference>
<dbReference type="EMBL" id="NBEB01000162">
    <property type="protein sequence ID" value="OQQ78773.1"/>
    <property type="molecule type" value="Genomic_DNA"/>
</dbReference>
<dbReference type="AlphaFoldDB" id="A0A1V9QD38"/>
<dbReference type="SUPFAM" id="SSF69360">
    <property type="entry name" value="Cell wall binding repeat"/>
    <property type="match status" value="1"/>
</dbReference>
<evidence type="ECO:0008006" key="3">
    <source>
        <dbReference type="Google" id="ProtNLM"/>
    </source>
</evidence>
<feature type="non-terminal residue" evidence="1">
    <location>
        <position position="1"/>
    </location>
</feature>
<sequence>KNINGRWYNFDTFDGAMKTGFVYISSQNKTVYYDENQNTLGQMKYGFQNIKGKTYYFDTFDGSMKTGQKNIKGNWYMF</sequence>
<evidence type="ECO:0000313" key="1">
    <source>
        <dbReference type="EMBL" id="OQQ78773.1"/>
    </source>
</evidence>
<gene>
    <name evidence="1" type="ORF">B6U60_10480</name>
</gene>
<feature type="non-terminal residue" evidence="1">
    <location>
        <position position="78"/>
    </location>
</feature>